<accession>A0AAD3RUC4</accession>
<comment type="caution">
    <text evidence="4">The sequence shown here is derived from an EMBL/GenBank/DDBJ whole genome shotgun (WGS) entry which is preliminary data.</text>
</comment>
<dbReference type="FunFam" id="3.40.50.720:FF:000009">
    <property type="entry name" value="Fatty oxidation complex, alpha subunit"/>
    <property type="match status" value="1"/>
</dbReference>
<dbReference type="InterPro" id="IPR006108">
    <property type="entry name" value="3HC_DH_C"/>
</dbReference>
<protein>
    <recommendedName>
        <fullName evidence="6">3-hydroxybutyryl-CoA dehydrogenase</fullName>
    </recommendedName>
</protein>
<dbReference type="PANTHER" id="PTHR48075:SF5">
    <property type="entry name" value="3-HYDROXYBUTYRYL-COA DEHYDROGENASE"/>
    <property type="match status" value="1"/>
</dbReference>
<organism evidence="4 5">
    <name type="scientific">Paracoccus kondratievae</name>
    <dbReference type="NCBI Taxonomy" id="135740"/>
    <lineage>
        <taxon>Bacteria</taxon>
        <taxon>Pseudomonadati</taxon>
        <taxon>Pseudomonadota</taxon>
        <taxon>Alphaproteobacteria</taxon>
        <taxon>Rhodobacterales</taxon>
        <taxon>Paracoccaceae</taxon>
        <taxon>Paracoccus</taxon>
    </lineage>
</organism>
<dbReference type="RefSeq" id="WP_271179744.1">
    <property type="nucleotide sequence ID" value="NZ_BSFH01000028.1"/>
</dbReference>
<sequence length="371" mass="38975">MTTIAVIGLGTMGLGIAQTYAAAGFAVLATDAMSEARATAPGRLRAALTPRVQAGKLTEPEMEAILSRLTIVEGPEAMGTADLAIEAVVERMEVKRTLFAALEAVVAPDAVLATNTSSLSVEAMAEQLARPERLLGLHFFNPAPVMKLVELVAHPGTAPTALARVRDLTEAAGKTVIQCPDRPGFIVNRCARPFYGEALAMLEEGRNPAEIDAAMQAAGYRLGPFGLIDLVGADINLAATESLATAMQGHPRYHVFDALRRQVAEGNLGRKTGRGFIHPGQPGPAPSDAEAIVLRIEAALVNEAGWLLAEGGTTREGIDTALKLGLNFPRGPFEILNARGHAEVLGQLEALASAAPAYLNGRYLPAPVLMQ</sequence>
<dbReference type="SUPFAM" id="SSF48179">
    <property type="entry name" value="6-phosphogluconate dehydrogenase C-terminal domain-like"/>
    <property type="match status" value="2"/>
</dbReference>
<evidence type="ECO:0000256" key="1">
    <source>
        <dbReference type="ARBA" id="ARBA00023002"/>
    </source>
</evidence>
<feature type="domain" description="3-hydroxyacyl-CoA dehydrogenase C-terminal" evidence="2">
    <location>
        <begin position="184"/>
        <end position="277"/>
    </location>
</feature>
<reference evidence="4" key="1">
    <citation type="journal article" date="2014" name="Int. J. Syst. Evol. Microbiol.">
        <title>Complete genome sequence of Corynebacterium casei LMG S-19264T (=DSM 44701T), isolated from a smear-ripened cheese.</title>
        <authorList>
            <consortium name="US DOE Joint Genome Institute (JGI-PGF)"/>
            <person name="Walter F."/>
            <person name="Albersmeier A."/>
            <person name="Kalinowski J."/>
            <person name="Ruckert C."/>
        </authorList>
    </citation>
    <scope>NUCLEOTIDE SEQUENCE</scope>
    <source>
        <strain evidence="4">VKM B-2222</strain>
    </source>
</reference>
<evidence type="ECO:0000259" key="2">
    <source>
        <dbReference type="Pfam" id="PF00725"/>
    </source>
</evidence>
<dbReference type="Gene3D" id="1.10.1040.50">
    <property type="match status" value="1"/>
</dbReference>
<dbReference type="GO" id="GO:0070403">
    <property type="term" value="F:NAD+ binding"/>
    <property type="evidence" value="ECO:0007669"/>
    <property type="project" value="InterPro"/>
</dbReference>
<evidence type="ECO:0000313" key="5">
    <source>
        <dbReference type="Proteomes" id="UP001143349"/>
    </source>
</evidence>
<feature type="domain" description="3-hydroxyacyl-CoA dehydrogenase C-terminal" evidence="2">
    <location>
        <begin position="292"/>
        <end position="358"/>
    </location>
</feature>
<dbReference type="Pfam" id="PF00725">
    <property type="entry name" value="3HCDH"/>
    <property type="match status" value="2"/>
</dbReference>
<dbReference type="InterPro" id="IPR008927">
    <property type="entry name" value="6-PGluconate_DH-like_C_sf"/>
</dbReference>
<dbReference type="AlphaFoldDB" id="A0AAD3RUC4"/>
<evidence type="ECO:0008006" key="6">
    <source>
        <dbReference type="Google" id="ProtNLM"/>
    </source>
</evidence>
<name>A0AAD3RUC4_9RHOB</name>
<evidence type="ECO:0000259" key="3">
    <source>
        <dbReference type="Pfam" id="PF02737"/>
    </source>
</evidence>
<feature type="domain" description="3-hydroxyacyl-CoA dehydrogenase NAD binding" evidence="3">
    <location>
        <begin position="3"/>
        <end position="181"/>
    </location>
</feature>
<gene>
    <name evidence="4" type="ORF">GCM10017635_20000</name>
</gene>
<dbReference type="PANTHER" id="PTHR48075">
    <property type="entry name" value="3-HYDROXYACYL-COA DEHYDROGENASE FAMILY PROTEIN"/>
    <property type="match status" value="1"/>
</dbReference>
<dbReference type="InterPro" id="IPR036291">
    <property type="entry name" value="NAD(P)-bd_dom_sf"/>
</dbReference>
<dbReference type="GO" id="GO:0006635">
    <property type="term" value="P:fatty acid beta-oxidation"/>
    <property type="evidence" value="ECO:0007669"/>
    <property type="project" value="TreeGrafter"/>
</dbReference>
<dbReference type="Proteomes" id="UP001143349">
    <property type="component" value="Unassembled WGS sequence"/>
</dbReference>
<dbReference type="EMBL" id="BSFH01000028">
    <property type="protein sequence ID" value="GLK64529.1"/>
    <property type="molecule type" value="Genomic_DNA"/>
</dbReference>
<dbReference type="Gene3D" id="3.40.50.720">
    <property type="entry name" value="NAD(P)-binding Rossmann-like Domain"/>
    <property type="match status" value="1"/>
</dbReference>
<dbReference type="InterPro" id="IPR006176">
    <property type="entry name" value="3-OHacyl-CoA_DH_NAD-bd"/>
</dbReference>
<dbReference type="PROSITE" id="PS00067">
    <property type="entry name" value="3HCDH"/>
    <property type="match status" value="1"/>
</dbReference>
<keyword evidence="1" id="KW-0560">Oxidoreductase</keyword>
<dbReference type="InterPro" id="IPR006180">
    <property type="entry name" value="3-OHacyl-CoA_DH_CS"/>
</dbReference>
<evidence type="ECO:0000313" key="4">
    <source>
        <dbReference type="EMBL" id="GLK64529.1"/>
    </source>
</evidence>
<dbReference type="SUPFAM" id="SSF51735">
    <property type="entry name" value="NAD(P)-binding Rossmann-fold domains"/>
    <property type="match status" value="1"/>
</dbReference>
<keyword evidence="5" id="KW-1185">Reference proteome</keyword>
<proteinExistence type="predicted"/>
<dbReference type="Pfam" id="PF02737">
    <property type="entry name" value="3HCDH_N"/>
    <property type="match status" value="1"/>
</dbReference>
<reference evidence="4" key="2">
    <citation type="submission" date="2023-01" db="EMBL/GenBank/DDBJ databases">
        <authorList>
            <person name="Sun Q."/>
            <person name="Evtushenko L."/>
        </authorList>
    </citation>
    <scope>NUCLEOTIDE SEQUENCE</scope>
    <source>
        <strain evidence="4">VKM B-2222</strain>
    </source>
</reference>
<dbReference type="GO" id="GO:0008691">
    <property type="term" value="F:3-hydroxybutyryl-CoA dehydrogenase activity"/>
    <property type="evidence" value="ECO:0007669"/>
    <property type="project" value="TreeGrafter"/>
</dbReference>